<dbReference type="AlphaFoldDB" id="A0AAV4A6B9"/>
<sequence>MKIVTRHIAVVKVSVTEVALYPLRLIRHRVFVDQIVITELALRSDAAFPFQVRGSHRPLVKRRTKKA</sequence>
<keyword evidence="2" id="KW-1185">Reference proteome</keyword>
<gene>
    <name evidence="1" type="ORF">PoB_002869300</name>
</gene>
<dbReference type="EMBL" id="BLXT01003576">
    <property type="protein sequence ID" value="GFO02188.1"/>
    <property type="molecule type" value="Genomic_DNA"/>
</dbReference>
<protein>
    <submittedName>
        <fullName evidence="1">Uncharacterized protein</fullName>
    </submittedName>
</protein>
<evidence type="ECO:0000313" key="1">
    <source>
        <dbReference type="EMBL" id="GFO02188.1"/>
    </source>
</evidence>
<proteinExistence type="predicted"/>
<dbReference type="Proteomes" id="UP000735302">
    <property type="component" value="Unassembled WGS sequence"/>
</dbReference>
<reference evidence="1 2" key="1">
    <citation type="journal article" date="2021" name="Elife">
        <title>Chloroplast acquisition without the gene transfer in kleptoplastic sea slugs, Plakobranchus ocellatus.</title>
        <authorList>
            <person name="Maeda T."/>
            <person name="Takahashi S."/>
            <person name="Yoshida T."/>
            <person name="Shimamura S."/>
            <person name="Takaki Y."/>
            <person name="Nagai Y."/>
            <person name="Toyoda A."/>
            <person name="Suzuki Y."/>
            <person name="Arimoto A."/>
            <person name="Ishii H."/>
            <person name="Satoh N."/>
            <person name="Nishiyama T."/>
            <person name="Hasebe M."/>
            <person name="Maruyama T."/>
            <person name="Minagawa J."/>
            <person name="Obokata J."/>
            <person name="Shigenobu S."/>
        </authorList>
    </citation>
    <scope>NUCLEOTIDE SEQUENCE [LARGE SCALE GENOMIC DNA]</scope>
</reference>
<evidence type="ECO:0000313" key="2">
    <source>
        <dbReference type="Proteomes" id="UP000735302"/>
    </source>
</evidence>
<name>A0AAV4A6B9_9GAST</name>
<organism evidence="1 2">
    <name type="scientific">Plakobranchus ocellatus</name>
    <dbReference type="NCBI Taxonomy" id="259542"/>
    <lineage>
        <taxon>Eukaryota</taxon>
        <taxon>Metazoa</taxon>
        <taxon>Spiralia</taxon>
        <taxon>Lophotrochozoa</taxon>
        <taxon>Mollusca</taxon>
        <taxon>Gastropoda</taxon>
        <taxon>Heterobranchia</taxon>
        <taxon>Euthyneura</taxon>
        <taxon>Panpulmonata</taxon>
        <taxon>Sacoglossa</taxon>
        <taxon>Placobranchoidea</taxon>
        <taxon>Plakobranchidae</taxon>
        <taxon>Plakobranchus</taxon>
    </lineage>
</organism>
<accession>A0AAV4A6B9</accession>
<comment type="caution">
    <text evidence="1">The sequence shown here is derived from an EMBL/GenBank/DDBJ whole genome shotgun (WGS) entry which is preliminary data.</text>
</comment>